<dbReference type="Gene3D" id="3.20.20.70">
    <property type="entry name" value="Aldolase class I"/>
    <property type="match status" value="1"/>
</dbReference>
<dbReference type="InterPro" id="IPR013785">
    <property type="entry name" value="Aldolase_TIM"/>
</dbReference>
<feature type="non-terminal residue" evidence="2">
    <location>
        <position position="195"/>
    </location>
</feature>
<comment type="caution">
    <text evidence="2">The sequence shown here is derived from an EMBL/GenBank/DDBJ whole genome shotgun (WGS) entry which is preliminary data.</text>
</comment>
<dbReference type="PANTHER" id="PTHR12128:SF66">
    <property type="entry name" value="4-HYDROXY-2-OXOGLUTARATE ALDOLASE, MITOCHONDRIAL"/>
    <property type="match status" value="1"/>
</dbReference>
<dbReference type="EMBL" id="BARU01020475">
    <property type="protein sequence ID" value="GAH49453.1"/>
    <property type="molecule type" value="Genomic_DNA"/>
</dbReference>
<accession>X1HW06</accession>
<dbReference type="SMART" id="SM01130">
    <property type="entry name" value="DHDPS"/>
    <property type="match status" value="1"/>
</dbReference>
<name>X1HW06_9ZZZZ</name>
<dbReference type="Pfam" id="PF00701">
    <property type="entry name" value="DHDPS"/>
    <property type="match status" value="1"/>
</dbReference>
<evidence type="ECO:0000256" key="1">
    <source>
        <dbReference type="ARBA" id="ARBA00023239"/>
    </source>
</evidence>
<dbReference type="AlphaFoldDB" id="X1HW06"/>
<evidence type="ECO:0008006" key="3">
    <source>
        <dbReference type="Google" id="ProtNLM"/>
    </source>
</evidence>
<dbReference type="GO" id="GO:0008840">
    <property type="term" value="F:4-hydroxy-tetrahydrodipicolinate synthase activity"/>
    <property type="evidence" value="ECO:0007669"/>
    <property type="project" value="TreeGrafter"/>
</dbReference>
<dbReference type="InterPro" id="IPR002220">
    <property type="entry name" value="DapA-like"/>
</dbReference>
<gene>
    <name evidence="2" type="ORF">S03H2_33619</name>
</gene>
<keyword evidence="1" id="KW-0456">Lyase</keyword>
<dbReference type="CDD" id="cd00408">
    <property type="entry name" value="DHDPS-like"/>
    <property type="match status" value="1"/>
</dbReference>
<organism evidence="2">
    <name type="scientific">marine sediment metagenome</name>
    <dbReference type="NCBI Taxonomy" id="412755"/>
    <lineage>
        <taxon>unclassified sequences</taxon>
        <taxon>metagenomes</taxon>
        <taxon>ecological metagenomes</taxon>
    </lineage>
</organism>
<protein>
    <recommendedName>
        <fullName evidence="3">Dihydrodipicolinate synthase</fullName>
    </recommendedName>
</protein>
<dbReference type="PANTHER" id="PTHR12128">
    <property type="entry name" value="DIHYDRODIPICOLINATE SYNTHASE"/>
    <property type="match status" value="1"/>
</dbReference>
<dbReference type="SUPFAM" id="SSF51569">
    <property type="entry name" value="Aldolase"/>
    <property type="match status" value="1"/>
</dbReference>
<proteinExistence type="predicted"/>
<evidence type="ECO:0000313" key="2">
    <source>
        <dbReference type="EMBL" id="GAH49453.1"/>
    </source>
</evidence>
<reference evidence="2" key="1">
    <citation type="journal article" date="2014" name="Front. Microbiol.">
        <title>High frequency of phylogenetically diverse reductive dehalogenase-homologous genes in deep subseafloor sedimentary metagenomes.</title>
        <authorList>
            <person name="Kawai M."/>
            <person name="Futagami T."/>
            <person name="Toyoda A."/>
            <person name="Takaki Y."/>
            <person name="Nishi S."/>
            <person name="Hori S."/>
            <person name="Arai W."/>
            <person name="Tsubouchi T."/>
            <person name="Morono Y."/>
            <person name="Uchiyama I."/>
            <person name="Ito T."/>
            <person name="Fujiyama A."/>
            <person name="Inagaki F."/>
            <person name="Takami H."/>
        </authorList>
    </citation>
    <scope>NUCLEOTIDE SEQUENCE</scope>
    <source>
        <strain evidence="2">Expedition CK06-06</strain>
    </source>
</reference>
<sequence length="195" mass="21395">MSDEKKYRGVVVPMVTPFTDKGEIDIDAAKRVTEHIVAGGACPFVLGTTGEGTSVPDSARPAFVEATVKQTAGRAMTYASIASNCFSSSVEAAKKYFDLGLDAVVVNLPSYYPLTPDHMLKFYEKLVESIPVPMMVYNITITTHMSIPLDVVDKLSHHPKIVGLKDSEKNEERFKEAINMWKDRSDFSHFTGSAG</sequence>